<keyword evidence="2" id="KW-1185">Reference proteome</keyword>
<dbReference type="AlphaFoldDB" id="A0A8S9X1Z6"/>
<name>A0A8S9X1Z6_APOLU</name>
<comment type="caution">
    <text evidence="1">The sequence shown here is derived from an EMBL/GenBank/DDBJ whole genome shotgun (WGS) entry which is preliminary data.</text>
</comment>
<dbReference type="EMBL" id="WIXP02000012">
    <property type="protein sequence ID" value="KAF6202388.1"/>
    <property type="molecule type" value="Genomic_DNA"/>
</dbReference>
<dbReference type="Proteomes" id="UP000466442">
    <property type="component" value="Linkage Group LG12"/>
</dbReference>
<protein>
    <submittedName>
        <fullName evidence="1">Uncharacterized protein</fullName>
    </submittedName>
</protein>
<sequence length="172" mass="19044">MKSKIKTKSDAKRTGNKKIKLAKWEQQFLELLQEEDNPTIALIPGACQAGFSGAGMDAAEGTDTLAGNNSKGTATCATISTSRYLQQTPAKPAKRTTSELRELETDETRKLSTGDLQSNFSSFSFPSFKNDIVGFLIRIFTFMNVDRVAVIWLIEIVRIAQIFSNIVQDESR</sequence>
<reference evidence="1" key="1">
    <citation type="journal article" date="2021" name="Mol. Ecol. Resour.">
        <title>Apolygus lucorum genome provides insights into omnivorousness and mesophyll feeding.</title>
        <authorList>
            <person name="Liu Y."/>
            <person name="Liu H."/>
            <person name="Wang H."/>
            <person name="Huang T."/>
            <person name="Liu B."/>
            <person name="Yang B."/>
            <person name="Yin L."/>
            <person name="Li B."/>
            <person name="Zhang Y."/>
            <person name="Zhang S."/>
            <person name="Jiang F."/>
            <person name="Zhang X."/>
            <person name="Ren Y."/>
            <person name="Wang B."/>
            <person name="Wang S."/>
            <person name="Lu Y."/>
            <person name="Wu K."/>
            <person name="Fan W."/>
            <person name="Wang G."/>
        </authorList>
    </citation>
    <scope>NUCLEOTIDE SEQUENCE</scope>
    <source>
        <strain evidence="1">12Hb</strain>
    </source>
</reference>
<proteinExistence type="predicted"/>
<organism evidence="1 2">
    <name type="scientific">Apolygus lucorum</name>
    <name type="common">Small green plant bug</name>
    <name type="synonym">Lygocoris lucorum</name>
    <dbReference type="NCBI Taxonomy" id="248454"/>
    <lineage>
        <taxon>Eukaryota</taxon>
        <taxon>Metazoa</taxon>
        <taxon>Ecdysozoa</taxon>
        <taxon>Arthropoda</taxon>
        <taxon>Hexapoda</taxon>
        <taxon>Insecta</taxon>
        <taxon>Pterygota</taxon>
        <taxon>Neoptera</taxon>
        <taxon>Paraneoptera</taxon>
        <taxon>Hemiptera</taxon>
        <taxon>Heteroptera</taxon>
        <taxon>Panheteroptera</taxon>
        <taxon>Cimicomorpha</taxon>
        <taxon>Miridae</taxon>
        <taxon>Mirini</taxon>
        <taxon>Apolygus</taxon>
    </lineage>
</organism>
<evidence type="ECO:0000313" key="1">
    <source>
        <dbReference type="EMBL" id="KAF6202388.1"/>
    </source>
</evidence>
<accession>A0A8S9X1Z6</accession>
<evidence type="ECO:0000313" key="2">
    <source>
        <dbReference type="Proteomes" id="UP000466442"/>
    </source>
</evidence>
<gene>
    <name evidence="1" type="ORF">GE061_004787</name>
</gene>
<dbReference type="OrthoDB" id="6773400at2759"/>